<dbReference type="PRINTS" id="PR00420">
    <property type="entry name" value="RNGMNOXGNASE"/>
</dbReference>
<dbReference type="Gene3D" id="3.50.50.60">
    <property type="entry name" value="FAD/NAD(P)-binding domain"/>
    <property type="match status" value="1"/>
</dbReference>
<keyword evidence="3" id="KW-1185">Reference proteome</keyword>
<dbReference type="STRING" id="1121898.GCA_000422725_00585"/>
<gene>
    <name evidence="2" type="ORF">Q766_00550</name>
</gene>
<evidence type="ECO:0000259" key="1">
    <source>
        <dbReference type="Pfam" id="PF01494"/>
    </source>
</evidence>
<dbReference type="Gene3D" id="3.30.9.100">
    <property type="match status" value="1"/>
</dbReference>
<dbReference type="RefSeq" id="WP_035738961.1">
    <property type="nucleotide sequence ID" value="NZ_JRLY01000001.1"/>
</dbReference>
<sequence>MATLTTDVLIVGAGPAGTAAAISILRYSKLSVVIIENSAFESVKVGEQVSSSIFDILNYIDIKKDDFEAGCFLPGYGALAAWGNDNLSSRYSITSAYGESYQLNREKFDMHLVEKAVKMGAVILPRSRCTALHQTQDNHWEAKVTHEVKGNMLITSKYLIDATGRQSAICRQLGLEATKTDQLVGVGAFVHFEAGRKLMQEIYLESVPYGWWYCSALPDDKMNITFFTDADIVKQMQLHKIENWNALLAETKFIKKLIQGSQSDERLWTRNAFSQITGTYSKPNFLGVGDAAVAFDPISSMGIGFALTSGCQGAKAIMDFNLGVASSITTYQNDLATAYRDFTNIKTQYYSKEQRWADAPFWSRRVEAIVDKLTPETVL</sequence>
<dbReference type="AlphaFoldDB" id="A0A0A2MT72"/>
<reference evidence="2 3" key="1">
    <citation type="submission" date="2013-09" db="EMBL/GenBank/DDBJ databases">
        <authorList>
            <person name="Zeng Z."/>
            <person name="Chen C."/>
        </authorList>
    </citation>
    <scope>NUCLEOTIDE SEQUENCE [LARGE SCALE GENOMIC DNA]</scope>
    <source>
        <strain evidence="2 3">WB 4.1-42</strain>
    </source>
</reference>
<proteinExistence type="predicted"/>
<evidence type="ECO:0000313" key="3">
    <source>
        <dbReference type="Proteomes" id="UP000030111"/>
    </source>
</evidence>
<feature type="domain" description="FAD-binding" evidence="1">
    <location>
        <begin position="6"/>
        <end position="307"/>
    </location>
</feature>
<dbReference type="PANTHER" id="PTHR43747:SF1">
    <property type="entry name" value="SLR1998 PROTEIN"/>
    <property type="match status" value="1"/>
</dbReference>
<dbReference type="SUPFAM" id="SSF51905">
    <property type="entry name" value="FAD/NAD(P)-binding domain"/>
    <property type="match status" value="1"/>
</dbReference>
<dbReference type="Pfam" id="PF01494">
    <property type="entry name" value="FAD_binding_3"/>
    <property type="match status" value="1"/>
</dbReference>
<dbReference type="NCBIfam" id="NF038171">
    <property type="entry name" value="maturase_LodB"/>
    <property type="match status" value="1"/>
</dbReference>
<protein>
    <recommendedName>
        <fullName evidence="1">FAD-binding domain-containing protein</fullName>
    </recommendedName>
</protein>
<dbReference type="InterPro" id="IPR036188">
    <property type="entry name" value="FAD/NAD-bd_sf"/>
</dbReference>
<organism evidence="2 3">
    <name type="scientific">Flavobacterium subsaxonicum WB 4.1-42 = DSM 21790</name>
    <dbReference type="NCBI Taxonomy" id="1121898"/>
    <lineage>
        <taxon>Bacteria</taxon>
        <taxon>Pseudomonadati</taxon>
        <taxon>Bacteroidota</taxon>
        <taxon>Flavobacteriia</taxon>
        <taxon>Flavobacteriales</taxon>
        <taxon>Flavobacteriaceae</taxon>
        <taxon>Flavobacterium</taxon>
    </lineage>
</organism>
<dbReference type="InterPro" id="IPR002938">
    <property type="entry name" value="FAD-bd"/>
</dbReference>
<dbReference type="GO" id="GO:0071949">
    <property type="term" value="F:FAD binding"/>
    <property type="evidence" value="ECO:0007669"/>
    <property type="project" value="InterPro"/>
</dbReference>
<dbReference type="PANTHER" id="PTHR43747">
    <property type="entry name" value="FAD-BINDING PROTEIN"/>
    <property type="match status" value="1"/>
</dbReference>
<name>A0A0A2MT72_9FLAO</name>
<dbReference type="Proteomes" id="UP000030111">
    <property type="component" value="Unassembled WGS sequence"/>
</dbReference>
<comment type="caution">
    <text evidence="2">The sequence shown here is derived from an EMBL/GenBank/DDBJ whole genome shotgun (WGS) entry which is preliminary data.</text>
</comment>
<dbReference type="EMBL" id="JRLY01000001">
    <property type="protein sequence ID" value="KGO94648.1"/>
    <property type="molecule type" value="Genomic_DNA"/>
</dbReference>
<accession>A0A0A2MT72</accession>
<evidence type="ECO:0000313" key="2">
    <source>
        <dbReference type="EMBL" id="KGO94648.1"/>
    </source>
</evidence>
<dbReference type="eggNOG" id="COG0644">
    <property type="taxonomic scope" value="Bacteria"/>
</dbReference>
<dbReference type="InterPro" id="IPR050816">
    <property type="entry name" value="Flavin-dep_Halogenase_NPB"/>
</dbReference>
<dbReference type="OrthoDB" id="9806565at2"/>